<evidence type="ECO:0000313" key="2">
    <source>
        <dbReference type="Proteomes" id="UP000651517"/>
    </source>
</evidence>
<dbReference type="RefSeq" id="WP_191724994.1">
    <property type="nucleotide sequence ID" value="NZ_JACSPY010000001.1"/>
</dbReference>
<evidence type="ECO:0008006" key="3">
    <source>
        <dbReference type="Google" id="ProtNLM"/>
    </source>
</evidence>
<sequence length="113" mass="12504">MAAKKTDKPKTHAVLETLANEVAGDDLEQYSFSFGGKRFVCRNPFDADFDEMMSISEEDLEGQVKQLLGDEQYEAFMEKKPKLRHVAALATAAQQFYQDSFGNPGESGGSQTS</sequence>
<reference evidence="1 2" key="1">
    <citation type="submission" date="2020-08" db="EMBL/GenBank/DDBJ databases">
        <title>A Genomic Blueprint of the Chicken Gut Microbiome.</title>
        <authorList>
            <person name="Gilroy R."/>
            <person name="Ravi A."/>
            <person name="Getino M."/>
            <person name="Pursley I."/>
            <person name="Horton D.L."/>
            <person name="Alikhan N.-F."/>
            <person name="Baker D."/>
            <person name="Gharbi K."/>
            <person name="Hall N."/>
            <person name="Watson M."/>
            <person name="Adriaenssens E.M."/>
            <person name="Foster-Nyarko E."/>
            <person name="Jarju S."/>
            <person name="Secka A."/>
            <person name="Antonio M."/>
            <person name="Oren A."/>
            <person name="Chaudhuri R."/>
            <person name="La Ragione R.M."/>
            <person name="Hildebrand F."/>
            <person name="Pallen M.J."/>
        </authorList>
    </citation>
    <scope>NUCLEOTIDE SEQUENCE [LARGE SCALE GENOMIC DNA]</scope>
    <source>
        <strain evidence="1 2">Re57</strain>
    </source>
</reference>
<keyword evidence="2" id="KW-1185">Reference proteome</keyword>
<organism evidence="1 2">
    <name type="scientific">Brevibacterium gallinarum</name>
    <dbReference type="NCBI Taxonomy" id="2762220"/>
    <lineage>
        <taxon>Bacteria</taxon>
        <taxon>Bacillati</taxon>
        <taxon>Actinomycetota</taxon>
        <taxon>Actinomycetes</taxon>
        <taxon>Micrococcales</taxon>
        <taxon>Brevibacteriaceae</taxon>
        <taxon>Brevibacterium</taxon>
    </lineage>
</organism>
<evidence type="ECO:0000313" key="1">
    <source>
        <dbReference type="EMBL" id="MBD8019392.1"/>
    </source>
</evidence>
<dbReference type="Proteomes" id="UP000651517">
    <property type="component" value="Unassembled WGS sequence"/>
</dbReference>
<accession>A0ABR8WR75</accession>
<comment type="caution">
    <text evidence="1">The sequence shown here is derived from an EMBL/GenBank/DDBJ whole genome shotgun (WGS) entry which is preliminary data.</text>
</comment>
<proteinExistence type="predicted"/>
<dbReference type="EMBL" id="JACSPY010000001">
    <property type="protein sequence ID" value="MBD8019392.1"/>
    <property type="molecule type" value="Genomic_DNA"/>
</dbReference>
<gene>
    <name evidence="1" type="ORF">H9634_01155</name>
</gene>
<name>A0ABR8WR75_9MICO</name>
<protein>
    <recommendedName>
        <fullName evidence="3">Tail assembly chaperone</fullName>
    </recommendedName>
</protein>